<gene>
    <name evidence="25" type="ORF">K450DRAFT_249884</name>
</gene>
<feature type="transmembrane region" description="Helical" evidence="23">
    <location>
        <begin position="216"/>
        <end position="241"/>
    </location>
</feature>
<dbReference type="PANTHER" id="PTHR23512:SF12">
    <property type="entry name" value="TRANSPORTER, PUTATIVE (AFU_ORTHOLOGUE AFUA_4G00260)-RELATED"/>
    <property type="match status" value="1"/>
</dbReference>
<evidence type="ECO:0000256" key="5">
    <source>
        <dbReference type="ARBA" id="ARBA00044876"/>
    </source>
</evidence>
<sequence length="529" mass="57902">MASELKTENHTPSRELVEPSSNEKFNSDVNDEIIPTIDHQEDPETDAVLATAPWQYKLIALVTALMLPIGSHFSQSAISAMKSTIKTKLAIDNTRYGVLSSSVSIINTIFPIVGGFFIDAFGSAWGTLAVNVFIIVGCLLTAIAAKIQSFGLMIAGRVIFGIGSGLIVTMQESLLSKWFRTQHLSIAIGLQLSISRLATFLGTIAASAIVSGTGDWVWSFWLSFIICAFSIVMNVVYALVVKRLRGAVVTKREIIELKAKKAFNWRSVTKFPVYYWHIILIEFIFAAVWSSFQTISTELVQVHFGTTQILAAYTASASLVVPIVATPILGIFMDLFGRRLIILLISAIFMILSAALLGWTYVNAVVGMVFYSISLAFGPISMITAIGMILPSDYIGTGLGMYKSSNNIGTSILDIVVGVVQDNTENQAYTGVMALFIALSVVGFILISVLWLTQRVYLSNLLEVGRKKRTEQMEEINNAQLELTRQGLDPYVNTKATILNYVYIGIFIAALITAWVLFFVYALGGQISV</sequence>
<evidence type="ECO:0000256" key="6">
    <source>
        <dbReference type="ARBA" id="ARBA00044878"/>
    </source>
</evidence>
<comment type="subunit">
    <text evidence="21">Homodimer. Interacts with lysosomal protein GLMP (via lumenal domain); the interaction starts while both proteins are still in the endoplasmic reticulum and is required for stabilization of MFSD1 in lysosomes but has no direct effect on its targeting to lysosomes or transporter activity.</text>
</comment>
<dbReference type="Proteomes" id="UP001206595">
    <property type="component" value="Unassembled WGS sequence"/>
</dbReference>
<keyword evidence="26" id="KW-1185">Reference proteome</keyword>
<evidence type="ECO:0000256" key="23">
    <source>
        <dbReference type="SAM" id="Phobius"/>
    </source>
</evidence>
<comment type="catalytic activity">
    <reaction evidence="5">
        <text>L-lysyl-L-alanine(out) = L-lysyl-L-alanine(in)</text>
        <dbReference type="Rhea" id="RHEA:79399"/>
        <dbReference type="ChEBI" id="CHEBI:229954"/>
    </reaction>
</comment>
<feature type="domain" description="Major facilitator superfamily (MFS) profile" evidence="24">
    <location>
        <begin position="60"/>
        <end position="455"/>
    </location>
</feature>
<feature type="transmembrane region" description="Helical" evidence="23">
    <location>
        <begin position="368"/>
        <end position="390"/>
    </location>
</feature>
<comment type="catalytic activity">
    <reaction evidence="12">
        <text>L-arginyl-L-alpha-amino acid(out) = L-arginyl-L-alpha-amino acid(in)</text>
        <dbReference type="Rhea" id="RHEA:79371"/>
        <dbReference type="ChEBI" id="CHEBI:84315"/>
    </reaction>
</comment>
<feature type="compositionally biased region" description="Basic and acidic residues" evidence="22">
    <location>
        <begin position="1"/>
        <end position="17"/>
    </location>
</feature>
<reference evidence="25" key="2">
    <citation type="journal article" date="2022" name="Proc. Natl. Acad. Sci. U.S.A.">
        <title>Diploid-dominant life cycles characterize the early evolution of Fungi.</title>
        <authorList>
            <person name="Amses K.R."/>
            <person name="Simmons D.R."/>
            <person name="Longcore J.E."/>
            <person name="Mondo S.J."/>
            <person name="Seto K."/>
            <person name="Jeronimo G.H."/>
            <person name="Bonds A.E."/>
            <person name="Quandt C.A."/>
            <person name="Davis W.J."/>
            <person name="Chang Y."/>
            <person name="Federici B.A."/>
            <person name="Kuo A."/>
            <person name="LaButti K."/>
            <person name="Pangilinan J."/>
            <person name="Andreopoulos W."/>
            <person name="Tritt A."/>
            <person name="Riley R."/>
            <person name="Hundley H."/>
            <person name="Johnson J."/>
            <person name="Lipzen A."/>
            <person name="Barry K."/>
            <person name="Lang B.F."/>
            <person name="Cuomo C.A."/>
            <person name="Buchler N.E."/>
            <person name="Grigoriev I.V."/>
            <person name="Spatafora J.W."/>
            <person name="Stajich J.E."/>
            <person name="James T.Y."/>
        </authorList>
    </citation>
    <scope>NUCLEOTIDE SEQUENCE</scope>
    <source>
        <strain evidence="25">AG</strain>
    </source>
</reference>
<evidence type="ECO:0000256" key="2">
    <source>
        <dbReference type="ARBA" id="ARBA00022692"/>
    </source>
</evidence>
<feature type="transmembrane region" description="Helical" evidence="23">
    <location>
        <begin position="184"/>
        <end position="210"/>
    </location>
</feature>
<accession>A0AAD5HB98</accession>
<organism evidence="25 26">
    <name type="scientific">Umbelopsis ramanniana AG</name>
    <dbReference type="NCBI Taxonomy" id="1314678"/>
    <lineage>
        <taxon>Eukaryota</taxon>
        <taxon>Fungi</taxon>
        <taxon>Fungi incertae sedis</taxon>
        <taxon>Mucoromycota</taxon>
        <taxon>Mucoromycotina</taxon>
        <taxon>Umbelopsidomycetes</taxon>
        <taxon>Umbelopsidales</taxon>
        <taxon>Umbelopsidaceae</taxon>
        <taxon>Umbelopsis</taxon>
    </lineage>
</organism>
<evidence type="ECO:0000256" key="20">
    <source>
        <dbReference type="ARBA" id="ARBA00045709"/>
    </source>
</evidence>
<dbReference type="PROSITE" id="PS50850">
    <property type="entry name" value="MFS"/>
    <property type="match status" value="1"/>
</dbReference>
<evidence type="ECO:0000259" key="24">
    <source>
        <dbReference type="PROSITE" id="PS50850"/>
    </source>
</evidence>
<comment type="catalytic activity">
    <reaction evidence="14">
        <text>L-arginyl-glycine(out) = L-arginyl-glycine(in)</text>
        <dbReference type="Rhea" id="RHEA:79391"/>
        <dbReference type="ChEBI" id="CHEBI:229955"/>
    </reaction>
</comment>
<name>A0AAD5HB98_UMBRA</name>
<feature type="transmembrane region" description="Helical" evidence="23">
    <location>
        <begin position="273"/>
        <end position="292"/>
    </location>
</feature>
<evidence type="ECO:0000256" key="22">
    <source>
        <dbReference type="SAM" id="MobiDB-lite"/>
    </source>
</evidence>
<evidence type="ECO:0000256" key="16">
    <source>
        <dbReference type="ARBA" id="ARBA00044919"/>
    </source>
</evidence>
<comment type="catalytic activity">
    <reaction evidence="17">
        <text>L-lysyl-glycine(out) = L-lysyl-glycine(in)</text>
        <dbReference type="Rhea" id="RHEA:79407"/>
        <dbReference type="ChEBI" id="CHEBI:191202"/>
    </reaction>
</comment>
<evidence type="ECO:0000256" key="21">
    <source>
        <dbReference type="ARBA" id="ARBA00046376"/>
    </source>
</evidence>
<dbReference type="GO" id="GO:0022857">
    <property type="term" value="F:transmembrane transporter activity"/>
    <property type="evidence" value="ECO:0007669"/>
    <property type="project" value="InterPro"/>
</dbReference>
<comment type="catalytic activity">
    <reaction evidence="8">
        <text>L-alpha-aminoacyl-L-histidine(out) = L-alpha-aminoacyl-L-histidine(in)</text>
        <dbReference type="Rhea" id="RHEA:79375"/>
        <dbReference type="ChEBI" id="CHEBI:229967"/>
    </reaction>
</comment>
<evidence type="ECO:0000256" key="15">
    <source>
        <dbReference type="ARBA" id="ARBA00044912"/>
    </source>
</evidence>
<comment type="catalytic activity">
    <reaction evidence="7">
        <text>L-alpha-aminoacyl-L-arginine(out) = L-alpha-aminoacyl-L-arginine(in)</text>
        <dbReference type="Rhea" id="RHEA:79367"/>
        <dbReference type="ChEBI" id="CHEBI:229968"/>
    </reaction>
</comment>
<comment type="catalytic activity">
    <reaction evidence="16">
        <text>L-alanyl-L-lysine(out) = L-alanyl-L-lysine(in)</text>
        <dbReference type="Rhea" id="RHEA:79415"/>
        <dbReference type="ChEBI" id="CHEBI:192470"/>
    </reaction>
</comment>
<dbReference type="InterPro" id="IPR036259">
    <property type="entry name" value="MFS_trans_sf"/>
</dbReference>
<dbReference type="InterPro" id="IPR052187">
    <property type="entry name" value="MFSD1"/>
</dbReference>
<dbReference type="AlphaFoldDB" id="A0AAD5HB98"/>
<evidence type="ECO:0000256" key="10">
    <source>
        <dbReference type="ARBA" id="ARBA00044893"/>
    </source>
</evidence>
<feature type="transmembrane region" description="Helical" evidence="23">
    <location>
        <begin position="432"/>
        <end position="452"/>
    </location>
</feature>
<dbReference type="EMBL" id="MU620935">
    <property type="protein sequence ID" value="KAI8577920.1"/>
    <property type="molecule type" value="Genomic_DNA"/>
</dbReference>
<evidence type="ECO:0000256" key="18">
    <source>
        <dbReference type="ARBA" id="ARBA00044985"/>
    </source>
</evidence>
<comment type="catalytic activity">
    <reaction evidence="13">
        <text>L-lysyl-L-lysine(out) = L-lysyl-L-lysine(in)</text>
        <dbReference type="Rhea" id="RHEA:79403"/>
        <dbReference type="ChEBI" id="CHEBI:229956"/>
    </reaction>
</comment>
<proteinExistence type="predicted"/>
<evidence type="ECO:0000256" key="12">
    <source>
        <dbReference type="ARBA" id="ARBA00044899"/>
    </source>
</evidence>
<evidence type="ECO:0000256" key="14">
    <source>
        <dbReference type="ARBA" id="ARBA00044903"/>
    </source>
</evidence>
<feature type="region of interest" description="Disordered" evidence="22">
    <location>
        <begin position="1"/>
        <end position="26"/>
    </location>
</feature>
<reference evidence="25" key="1">
    <citation type="submission" date="2021-06" db="EMBL/GenBank/DDBJ databases">
        <authorList>
            <consortium name="DOE Joint Genome Institute"/>
            <person name="Mondo S.J."/>
            <person name="Amses K.R."/>
            <person name="Simmons D.R."/>
            <person name="Longcore J.E."/>
            <person name="Seto K."/>
            <person name="Alves G.H."/>
            <person name="Bonds A.E."/>
            <person name="Quandt C.A."/>
            <person name="Davis W.J."/>
            <person name="Chang Y."/>
            <person name="Letcher P.M."/>
            <person name="Powell M.J."/>
            <person name="Kuo A."/>
            <person name="Labutti K."/>
            <person name="Pangilinan J."/>
            <person name="Andreopoulos W."/>
            <person name="Tritt A."/>
            <person name="Riley R."/>
            <person name="Hundley H."/>
            <person name="Johnson J."/>
            <person name="Lipzen A."/>
            <person name="Barry K."/>
            <person name="Berbee M.L."/>
            <person name="Buchler N.E."/>
            <person name="Grigoriev I.V."/>
            <person name="Spatafora J.W."/>
            <person name="Stajich J.E."/>
            <person name="James T.Y."/>
        </authorList>
    </citation>
    <scope>NUCLEOTIDE SEQUENCE</scope>
    <source>
        <strain evidence="25">AG</strain>
    </source>
</reference>
<keyword evidence="3 23" id="KW-1133">Transmembrane helix</keyword>
<comment type="catalytic activity">
    <reaction evidence="10">
        <text>L-alpha-aminoacyl-L-lysine(out) = L-alpha-aminoacyl-L-lysine(in)</text>
        <dbReference type="Rhea" id="RHEA:79383"/>
        <dbReference type="ChEBI" id="CHEBI:229966"/>
    </reaction>
</comment>
<dbReference type="PANTHER" id="PTHR23512">
    <property type="entry name" value="MAJOR FACILITATOR SUPERFAMILY DOMAIN-CONTAINING PROTEIN 1"/>
    <property type="match status" value="1"/>
</dbReference>
<keyword evidence="4 23" id="KW-0472">Membrane</keyword>
<comment type="catalytic activity">
    <reaction evidence="15">
        <text>L-histidyl-L-alpha-amino acid(out) = L-histidyl-L-alpha-amino acid(in)</text>
        <dbReference type="Rhea" id="RHEA:79379"/>
        <dbReference type="ChEBI" id="CHEBI:229964"/>
    </reaction>
</comment>
<comment type="catalytic activity">
    <reaction evidence="6">
        <text>L-histidyl-glycine(out) = L-histidyl-glycine(in)</text>
        <dbReference type="Rhea" id="RHEA:79395"/>
        <dbReference type="ChEBI" id="CHEBI:229957"/>
    </reaction>
</comment>
<comment type="caution">
    <text evidence="25">The sequence shown here is derived from an EMBL/GenBank/DDBJ whole genome shotgun (WGS) entry which is preliminary data.</text>
</comment>
<feature type="transmembrane region" description="Helical" evidence="23">
    <location>
        <begin position="96"/>
        <end position="118"/>
    </location>
</feature>
<dbReference type="Gene3D" id="1.20.1250.20">
    <property type="entry name" value="MFS general substrate transporter like domains"/>
    <property type="match status" value="2"/>
</dbReference>
<dbReference type="RefSeq" id="XP_051442924.1">
    <property type="nucleotide sequence ID" value="XM_051590474.1"/>
</dbReference>
<evidence type="ECO:0000256" key="4">
    <source>
        <dbReference type="ARBA" id="ARBA00023136"/>
    </source>
</evidence>
<keyword evidence="2 23" id="KW-0812">Transmembrane</keyword>
<evidence type="ECO:0000313" key="26">
    <source>
        <dbReference type="Proteomes" id="UP001206595"/>
    </source>
</evidence>
<comment type="subcellular location">
    <subcellularLocation>
        <location evidence="1">Membrane</location>
        <topology evidence="1">Multi-pass membrane protein</topology>
    </subcellularLocation>
</comment>
<evidence type="ECO:0000313" key="25">
    <source>
        <dbReference type="EMBL" id="KAI8577920.1"/>
    </source>
</evidence>
<dbReference type="GeneID" id="75915817"/>
<evidence type="ECO:0000256" key="17">
    <source>
        <dbReference type="ARBA" id="ARBA00044924"/>
    </source>
</evidence>
<evidence type="ECO:0000256" key="7">
    <source>
        <dbReference type="ARBA" id="ARBA00044881"/>
    </source>
</evidence>
<comment type="function">
    <text evidence="20">Lysosomal dipeptide uniporter that selectively exports lysine, arginine or histidine-containing dipeptides with a net positive charge from the lysosome lumen into the cytosol. Could play a role in a specific type of protein O-glycosylation indirectly regulating macrophages migration and tissue invasion. Also essential for liver homeostasis.</text>
</comment>
<evidence type="ECO:0000256" key="19">
    <source>
        <dbReference type="ARBA" id="ARBA00045018"/>
    </source>
</evidence>
<comment type="catalytic activity">
    <reaction evidence="11">
        <text>L-aspartyl-L-lysine(out) = L-aspartyl-L-lysine(in)</text>
        <dbReference type="Rhea" id="RHEA:79411"/>
        <dbReference type="ChEBI" id="CHEBI:229953"/>
    </reaction>
</comment>
<evidence type="ECO:0000256" key="11">
    <source>
        <dbReference type="ARBA" id="ARBA00044898"/>
    </source>
</evidence>
<evidence type="ECO:0000256" key="3">
    <source>
        <dbReference type="ARBA" id="ARBA00022989"/>
    </source>
</evidence>
<evidence type="ECO:0000256" key="13">
    <source>
        <dbReference type="ARBA" id="ARBA00044900"/>
    </source>
</evidence>
<dbReference type="SUPFAM" id="SSF103473">
    <property type="entry name" value="MFS general substrate transporter"/>
    <property type="match status" value="1"/>
</dbReference>
<feature type="transmembrane region" description="Helical" evidence="23">
    <location>
        <begin position="124"/>
        <end position="145"/>
    </location>
</feature>
<dbReference type="InterPro" id="IPR020846">
    <property type="entry name" value="MFS_dom"/>
</dbReference>
<evidence type="ECO:0000256" key="9">
    <source>
        <dbReference type="ARBA" id="ARBA00044891"/>
    </source>
</evidence>
<evidence type="ECO:0000256" key="1">
    <source>
        <dbReference type="ARBA" id="ARBA00004141"/>
    </source>
</evidence>
<dbReference type="Pfam" id="PF07690">
    <property type="entry name" value="MFS_1"/>
    <property type="match status" value="1"/>
</dbReference>
<dbReference type="PROSITE" id="PS00216">
    <property type="entry name" value="SUGAR_TRANSPORT_1"/>
    <property type="match status" value="1"/>
</dbReference>
<feature type="transmembrane region" description="Helical" evidence="23">
    <location>
        <begin position="501"/>
        <end position="523"/>
    </location>
</feature>
<comment type="catalytic activity">
    <reaction evidence="9">
        <text>L-lysyl-L-alpha-amino acid(out) = L-lysyl-L-alpha-amino acid(in)</text>
        <dbReference type="Rhea" id="RHEA:79387"/>
        <dbReference type="ChEBI" id="CHEBI:229965"/>
    </reaction>
</comment>
<feature type="transmembrane region" description="Helical" evidence="23">
    <location>
        <begin position="312"/>
        <end position="333"/>
    </location>
</feature>
<dbReference type="InterPro" id="IPR011701">
    <property type="entry name" value="MFS"/>
</dbReference>
<feature type="transmembrane region" description="Helical" evidence="23">
    <location>
        <begin position="340"/>
        <end position="362"/>
    </location>
</feature>
<protein>
    <recommendedName>
        <fullName evidence="18">Lysosomal dipeptide transporter MFSD1</fullName>
    </recommendedName>
    <alternativeName>
        <fullName evidence="19">Major facilitator superfamily domain-containing protein 1</fullName>
    </alternativeName>
</protein>
<dbReference type="GO" id="GO:0016020">
    <property type="term" value="C:membrane"/>
    <property type="evidence" value="ECO:0007669"/>
    <property type="project" value="UniProtKB-SubCell"/>
</dbReference>
<evidence type="ECO:0000256" key="8">
    <source>
        <dbReference type="ARBA" id="ARBA00044884"/>
    </source>
</evidence>
<dbReference type="InterPro" id="IPR005829">
    <property type="entry name" value="Sugar_transporter_CS"/>
</dbReference>